<proteinExistence type="predicted"/>
<protein>
    <recommendedName>
        <fullName evidence="2">Saposin B-type domain-containing protein</fullName>
    </recommendedName>
</protein>
<gene>
    <name evidence="3" type="ORF">CLF_112757</name>
</gene>
<evidence type="ECO:0000313" key="4">
    <source>
        <dbReference type="Proteomes" id="UP000008909"/>
    </source>
</evidence>
<evidence type="ECO:0000256" key="1">
    <source>
        <dbReference type="ARBA" id="ARBA00023157"/>
    </source>
</evidence>
<organism evidence="3 4">
    <name type="scientific">Clonorchis sinensis</name>
    <name type="common">Chinese liver fluke</name>
    <dbReference type="NCBI Taxonomy" id="79923"/>
    <lineage>
        <taxon>Eukaryota</taxon>
        <taxon>Metazoa</taxon>
        <taxon>Spiralia</taxon>
        <taxon>Lophotrochozoa</taxon>
        <taxon>Platyhelminthes</taxon>
        <taxon>Trematoda</taxon>
        <taxon>Digenea</taxon>
        <taxon>Opisthorchiida</taxon>
        <taxon>Opisthorchiata</taxon>
        <taxon>Opisthorchiidae</taxon>
        <taxon>Clonorchis</taxon>
    </lineage>
</organism>
<accession>G7YWY0</accession>
<feature type="domain" description="Saposin B-type" evidence="2">
    <location>
        <begin position="230"/>
        <end position="309"/>
    </location>
</feature>
<dbReference type="Proteomes" id="UP000008909">
    <property type="component" value="Unassembled WGS sequence"/>
</dbReference>
<dbReference type="SUPFAM" id="SSF47862">
    <property type="entry name" value="Saposin"/>
    <property type="match status" value="1"/>
</dbReference>
<reference evidence="3" key="1">
    <citation type="journal article" date="2011" name="Genome Biol.">
        <title>The draft genome of the carcinogenic human liver fluke Clonorchis sinensis.</title>
        <authorList>
            <person name="Wang X."/>
            <person name="Chen W."/>
            <person name="Huang Y."/>
            <person name="Sun J."/>
            <person name="Men J."/>
            <person name="Liu H."/>
            <person name="Luo F."/>
            <person name="Guo L."/>
            <person name="Lv X."/>
            <person name="Deng C."/>
            <person name="Zhou C."/>
            <person name="Fan Y."/>
            <person name="Li X."/>
            <person name="Huang L."/>
            <person name="Hu Y."/>
            <person name="Liang C."/>
            <person name="Hu X."/>
            <person name="Xu J."/>
            <person name="Yu X."/>
        </authorList>
    </citation>
    <scope>NUCLEOTIDE SEQUENCE [LARGE SCALE GENOMIC DNA]</scope>
    <source>
        <strain evidence="3">Henan</strain>
    </source>
</reference>
<dbReference type="InterPro" id="IPR008139">
    <property type="entry name" value="SaposinB_dom"/>
</dbReference>
<keyword evidence="4" id="KW-1185">Reference proteome</keyword>
<dbReference type="PROSITE" id="PS50015">
    <property type="entry name" value="SAP_B"/>
    <property type="match status" value="1"/>
</dbReference>
<dbReference type="EMBL" id="DF144763">
    <property type="protein sequence ID" value="GAA57460.1"/>
    <property type="molecule type" value="Genomic_DNA"/>
</dbReference>
<dbReference type="Gene3D" id="1.10.225.10">
    <property type="entry name" value="Saposin-like"/>
    <property type="match status" value="1"/>
</dbReference>
<name>G7YWY0_CLOSI</name>
<sequence>MNSNRADVYQHQLDNGDRALSALGLVTDVHYFDINVLRLPNECLRHTDDATGNTQPTCSMCQAFVKCASRCRDHPICSSSGHNGEATGSPVRAGCKFLGSMEDWCKTRVEEEIDNLEKYLNLKPEIACQASVLSVLLKRGQNLMLDRHYPKQRRDSLVNFRKKSGFCTSKTFSRLTANCRWNRCYSEQHSQLSDTFQTSCFRNQWRMVLEVDRQFCANYNGCHKLSRFTSTDLCDECKTIVETIRSAAETGMLKQILSKFVKSVCDLLGLLKYLCIYKGEEAIDELVVYLQTLDPEEYCKKQQHQQQSHGSDDTNEPIKRVILYRNVEKATSTINLADTVDAVIGLKRFFLLNAKIYVRPKFPSPFPDHQVYLPDRGFDTNCNQCESSNRYEGKQKYATCFLHLANKLRLVAGKQFDKSDRIKFTTSLSGIRCRDPTFRVSWATFFKDFSIICIQATLFAFDICTTEFEQEIDILEKYLDNIEPKIACQRETEIHSFIACGAMGIICGSARFVIENWTGCPHNESDPSRDIVLSLEGYSRVLLRLSIAVDRTVTANILPLTKRRMYAFLRPSSGLYAVHGVRL</sequence>
<evidence type="ECO:0000313" key="3">
    <source>
        <dbReference type="EMBL" id="GAA57460.1"/>
    </source>
</evidence>
<reference key="2">
    <citation type="submission" date="2011-10" db="EMBL/GenBank/DDBJ databases">
        <title>The genome and transcriptome sequence of Clonorchis sinensis provide insights into the carcinogenic liver fluke.</title>
        <authorList>
            <person name="Wang X."/>
            <person name="Huang Y."/>
            <person name="Chen W."/>
            <person name="Liu H."/>
            <person name="Guo L."/>
            <person name="Chen Y."/>
            <person name="Luo F."/>
            <person name="Zhou W."/>
            <person name="Sun J."/>
            <person name="Mao Q."/>
            <person name="Liang P."/>
            <person name="Zhou C."/>
            <person name="Tian Y."/>
            <person name="Men J."/>
            <person name="Lv X."/>
            <person name="Huang L."/>
            <person name="Zhou J."/>
            <person name="Hu Y."/>
            <person name="Li R."/>
            <person name="Zhang F."/>
            <person name="Lei H."/>
            <person name="Li X."/>
            <person name="Hu X."/>
            <person name="Liang C."/>
            <person name="Xu J."/>
            <person name="Wu Z."/>
            <person name="Yu X."/>
        </authorList>
    </citation>
    <scope>NUCLEOTIDE SEQUENCE</scope>
    <source>
        <strain>Henan</strain>
    </source>
</reference>
<evidence type="ECO:0000259" key="2">
    <source>
        <dbReference type="PROSITE" id="PS50015"/>
    </source>
</evidence>
<keyword evidence="1" id="KW-1015">Disulfide bond</keyword>
<dbReference type="AlphaFoldDB" id="G7YWY0"/>
<dbReference type="InterPro" id="IPR011001">
    <property type="entry name" value="Saposin-like"/>
</dbReference>